<dbReference type="SUPFAM" id="SSF52833">
    <property type="entry name" value="Thioredoxin-like"/>
    <property type="match status" value="1"/>
</dbReference>
<evidence type="ECO:0000256" key="9">
    <source>
        <dbReference type="ARBA" id="ARBA00023136"/>
    </source>
</evidence>
<protein>
    <recommendedName>
        <fullName evidence="10">Ribosomal protein/NADH dehydrogenase domain-containing protein</fullName>
    </recommendedName>
</protein>
<evidence type="ECO:0000256" key="4">
    <source>
        <dbReference type="ARBA" id="ARBA00022448"/>
    </source>
</evidence>
<reference evidence="12" key="1">
    <citation type="journal article" date="2016" name="Nature">
        <title>The genome of the seagrass Zostera marina reveals angiosperm adaptation to the sea.</title>
        <authorList>
            <person name="Olsen J.L."/>
            <person name="Rouze P."/>
            <person name="Verhelst B."/>
            <person name="Lin Y.-C."/>
            <person name="Bayer T."/>
            <person name="Collen J."/>
            <person name="Dattolo E."/>
            <person name="De Paoli E."/>
            <person name="Dittami S."/>
            <person name="Maumus F."/>
            <person name="Michel G."/>
            <person name="Kersting A."/>
            <person name="Lauritano C."/>
            <person name="Lohaus R."/>
            <person name="Toepel M."/>
            <person name="Tonon T."/>
            <person name="Vanneste K."/>
            <person name="Amirebrahimi M."/>
            <person name="Brakel J."/>
            <person name="Bostroem C."/>
            <person name="Chovatia M."/>
            <person name="Grimwood J."/>
            <person name="Jenkins J.W."/>
            <person name="Jueterbock A."/>
            <person name="Mraz A."/>
            <person name="Stam W.T."/>
            <person name="Tice H."/>
            <person name="Bornberg-Bauer E."/>
            <person name="Green P.J."/>
            <person name="Pearson G.A."/>
            <person name="Procaccini G."/>
            <person name="Duarte C.M."/>
            <person name="Schmutz J."/>
            <person name="Reusch T.B.H."/>
            <person name="Van de Peer Y."/>
        </authorList>
    </citation>
    <scope>NUCLEOTIDE SEQUENCE [LARGE SCALE GENOMIC DNA]</scope>
    <source>
        <strain evidence="12">cv. Finnish</strain>
    </source>
</reference>
<keyword evidence="4" id="KW-0813">Transport</keyword>
<proteinExistence type="inferred from homology"/>
<comment type="similarity">
    <text evidence="3">Belongs to the complex I NDUFA2 subunit family.</text>
</comment>
<evidence type="ECO:0000313" key="11">
    <source>
        <dbReference type="EMBL" id="KMZ72449.1"/>
    </source>
</evidence>
<evidence type="ECO:0000313" key="12">
    <source>
        <dbReference type="Proteomes" id="UP000036987"/>
    </source>
</evidence>
<comment type="subcellular location">
    <subcellularLocation>
        <location evidence="2">Mitochondrion inner membrane</location>
        <topology evidence="2">Peripheral membrane protein</topology>
        <orientation evidence="2">Matrix side</orientation>
    </subcellularLocation>
</comment>
<sequence length="60" mass="6866">MRPAIILVEKKVGSLVNVVEGIRFENYKYLKTMNPKFPILIGECSGVDPQLWARYSNTTH</sequence>
<evidence type="ECO:0000256" key="1">
    <source>
        <dbReference type="ARBA" id="ARBA00003195"/>
    </source>
</evidence>
<dbReference type="PANTHER" id="PTHR12878:SF0">
    <property type="entry name" value="NADH DEHYDROGENASE [UBIQUINONE] 1 ALPHA SUBCOMPLEX SUBUNIT 2"/>
    <property type="match status" value="1"/>
</dbReference>
<keyword evidence="7" id="KW-0249">Electron transport</keyword>
<evidence type="ECO:0000256" key="8">
    <source>
        <dbReference type="ARBA" id="ARBA00023128"/>
    </source>
</evidence>
<dbReference type="AlphaFoldDB" id="A0A0K9PU14"/>
<evidence type="ECO:0000256" key="5">
    <source>
        <dbReference type="ARBA" id="ARBA00022660"/>
    </source>
</evidence>
<comment type="function">
    <text evidence="1">Accessory subunit of the mitochondrial membrane respiratory chain NADH dehydrogenase (Complex I), that is believed not to be involved in catalysis. Complex I functions in the transfer of electrons from NADH to the respiratory chain. The immediate electron acceptor for the enzyme is believed to be ubiquinone.</text>
</comment>
<keyword evidence="12" id="KW-1185">Reference proteome</keyword>
<evidence type="ECO:0000256" key="3">
    <source>
        <dbReference type="ARBA" id="ARBA00008939"/>
    </source>
</evidence>
<evidence type="ECO:0000256" key="7">
    <source>
        <dbReference type="ARBA" id="ARBA00022982"/>
    </source>
</evidence>
<evidence type="ECO:0000259" key="10">
    <source>
        <dbReference type="Pfam" id="PF05047"/>
    </source>
</evidence>
<dbReference type="Gene3D" id="3.40.30.10">
    <property type="entry name" value="Glutaredoxin"/>
    <property type="match status" value="1"/>
</dbReference>
<keyword evidence="8" id="KW-0496">Mitochondrion</keyword>
<dbReference type="STRING" id="29655.A0A0K9PU14"/>
<dbReference type="EMBL" id="LFYR01000631">
    <property type="protein sequence ID" value="KMZ72449.1"/>
    <property type="molecule type" value="Genomic_DNA"/>
</dbReference>
<keyword evidence="9" id="KW-0472">Membrane</keyword>
<comment type="caution">
    <text evidence="11">The sequence shown here is derived from an EMBL/GenBank/DDBJ whole genome shotgun (WGS) entry which is preliminary data.</text>
</comment>
<dbReference type="InterPro" id="IPR016464">
    <property type="entry name" value="NADH_Ub_cplx-1_asu_su-2"/>
</dbReference>
<dbReference type="PANTHER" id="PTHR12878">
    <property type="entry name" value="NADH-UBIQUINONE OXIDOREDUCTASE B8 SUBUNIT"/>
    <property type="match status" value="1"/>
</dbReference>
<feature type="domain" description="Ribosomal protein/NADH dehydrogenase" evidence="10">
    <location>
        <begin position="25"/>
        <end position="57"/>
    </location>
</feature>
<dbReference type="Pfam" id="PF05047">
    <property type="entry name" value="L51_S25_CI-B8"/>
    <property type="match status" value="1"/>
</dbReference>
<organism evidence="11 12">
    <name type="scientific">Zostera marina</name>
    <name type="common">Eelgrass</name>
    <dbReference type="NCBI Taxonomy" id="29655"/>
    <lineage>
        <taxon>Eukaryota</taxon>
        <taxon>Viridiplantae</taxon>
        <taxon>Streptophyta</taxon>
        <taxon>Embryophyta</taxon>
        <taxon>Tracheophyta</taxon>
        <taxon>Spermatophyta</taxon>
        <taxon>Magnoliopsida</taxon>
        <taxon>Liliopsida</taxon>
        <taxon>Zosteraceae</taxon>
        <taxon>Zostera</taxon>
    </lineage>
</organism>
<keyword evidence="5" id="KW-0679">Respiratory chain</keyword>
<keyword evidence="6" id="KW-0999">Mitochondrion inner membrane</keyword>
<evidence type="ECO:0000256" key="2">
    <source>
        <dbReference type="ARBA" id="ARBA00004443"/>
    </source>
</evidence>
<dbReference type="Proteomes" id="UP000036987">
    <property type="component" value="Unassembled WGS sequence"/>
</dbReference>
<evidence type="ECO:0000256" key="6">
    <source>
        <dbReference type="ARBA" id="ARBA00022792"/>
    </source>
</evidence>
<accession>A0A0K9PU14</accession>
<gene>
    <name evidence="11" type="ORF">ZOSMA_164G00310</name>
</gene>
<name>A0A0K9PU14_ZOSMR</name>
<dbReference type="InterPro" id="IPR007741">
    <property type="entry name" value="Ribosomal_mL43/mS25/NADH_DH"/>
</dbReference>
<dbReference type="OrthoDB" id="10250268at2759"/>
<dbReference type="InterPro" id="IPR036249">
    <property type="entry name" value="Thioredoxin-like_sf"/>
</dbReference>
<dbReference type="GO" id="GO:0005743">
    <property type="term" value="C:mitochondrial inner membrane"/>
    <property type="evidence" value="ECO:0007669"/>
    <property type="project" value="UniProtKB-SubCell"/>
</dbReference>